<dbReference type="EMBL" id="JANPWZ010000465">
    <property type="protein sequence ID" value="KAJ3576629.1"/>
    <property type="molecule type" value="Genomic_DNA"/>
</dbReference>
<gene>
    <name evidence="2" type="ORF">NPX13_g3633</name>
</gene>
<dbReference type="InterPro" id="IPR046536">
    <property type="entry name" value="DUF6601"/>
</dbReference>
<dbReference type="PANTHER" id="PTHR34414">
    <property type="entry name" value="HET DOMAIN-CONTAINING PROTEIN-RELATED"/>
    <property type="match status" value="1"/>
</dbReference>
<evidence type="ECO:0000313" key="2">
    <source>
        <dbReference type="EMBL" id="KAJ3576629.1"/>
    </source>
</evidence>
<sequence>MASAATSPSIPPFRKADQLNRESSSDLAIRHAIRDTSTEWNDLIDRDLEAKLLDQLSSLWLVGQRSPAHIDPLHKLVLKNRAITIAEDPKLHLVWYYSTIYVKPLPVYLLNYAIWQAHIPAPIAEELRPQYDRHRAALGFLRSYGLLIQHESDFIIAQWANLLPKYVSFQRFQVFIQTFRSYSDDQVSHRY</sequence>
<dbReference type="Pfam" id="PF20246">
    <property type="entry name" value="DUF6601"/>
    <property type="match status" value="1"/>
</dbReference>
<dbReference type="AlphaFoldDB" id="A0A9W8NGY8"/>
<evidence type="ECO:0000313" key="3">
    <source>
        <dbReference type="Proteomes" id="UP001148614"/>
    </source>
</evidence>
<feature type="region of interest" description="Disordered" evidence="1">
    <location>
        <begin position="1"/>
        <end position="21"/>
    </location>
</feature>
<evidence type="ECO:0000256" key="1">
    <source>
        <dbReference type="SAM" id="MobiDB-lite"/>
    </source>
</evidence>
<protein>
    <submittedName>
        <fullName evidence="2">Uncharacterized protein</fullName>
    </submittedName>
</protein>
<dbReference type="VEuPathDB" id="FungiDB:F4678DRAFT_431021"/>
<comment type="caution">
    <text evidence="2">The sequence shown here is derived from an EMBL/GenBank/DDBJ whole genome shotgun (WGS) entry which is preliminary data.</text>
</comment>
<organism evidence="2 3">
    <name type="scientific">Xylaria arbuscula</name>
    <dbReference type="NCBI Taxonomy" id="114810"/>
    <lineage>
        <taxon>Eukaryota</taxon>
        <taxon>Fungi</taxon>
        <taxon>Dikarya</taxon>
        <taxon>Ascomycota</taxon>
        <taxon>Pezizomycotina</taxon>
        <taxon>Sordariomycetes</taxon>
        <taxon>Xylariomycetidae</taxon>
        <taxon>Xylariales</taxon>
        <taxon>Xylariaceae</taxon>
        <taxon>Xylaria</taxon>
    </lineage>
</organism>
<proteinExistence type="predicted"/>
<accession>A0A9W8NGY8</accession>
<name>A0A9W8NGY8_9PEZI</name>
<dbReference type="Proteomes" id="UP001148614">
    <property type="component" value="Unassembled WGS sequence"/>
</dbReference>
<reference evidence="2" key="1">
    <citation type="submission" date="2022-07" db="EMBL/GenBank/DDBJ databases">
        <title>Genome Sequence of Xylaria arbuscula.</title>
        <authorList>
            <person name="Buettner E."/>
        </authorList>
    </citation>
    <scope>NUCLEOTIDE SEQUENCE</scope>
    <source>
        <strain evidence="2">VT107</strain>
    </source>
</reference>
<keyword evidence="3" id="KW-1185">Reference proteome</keyword>
<dbReference type="PANTHER" id="PTHR34414:SF1">
    <property type="entry name" value="SUBTILISIN-LIKE SERINE PROTEASE"/>
    <property type="match status" value="1"/>
</dbReference>